<organism evidence="1 2">
    <name type="scientific">Kingdonia uniflora</name>
    <dbReference type="NCBI Taxonomy" id="39325"/>
    <lineage>
        <taxon>Eukaryota</taxon>
        <taxon>Viridiplantae</taxon>
        <taxon>Streptophyta</taxon>
        <taxon>Embryophyta</taxon>
        <taxon>Tracheophyta</taxon>
        <taxon>Spermatophyta</taxon>
        <taxon>Magnoliopsida</taxon>
        <taxon>Ranunculales</taxon>
        <taxon>Circaeasteraceae</taxon>
        <taxon>Kingdonia</taxon>
    </lineage>
</organism>
<dbReference type="EMBL" id="JACGCM010000479">
    <property type="protein sequence ID" value="KAF6171549.1"/>
    <property type="molecule type" value="Genomic_DNA"/>
</dbReference>
<reference evidence="1 2" key="1">
    <citation type="journal article" date="2020" name="IScience">
        <title>Genome Sequencing of the Endangered Kingdonia uniflora (Circaeasteraceae, Ranunculales) Reveals Potential Mechanisms of Evolutionary Specialization.</title>
        <authorList>
            <person name="Sun Y."/>
            <person name="Deng T."/>
            <person name="Zhang A."/>
            <person name="Moore M.J."/>
            <person name="Landis J.B."/>
            <person name="Lin N."/>
            <person name="Zhang H."/>
            <person name="Zhang X."/>
            <person name="Huang J."/>
            <person name="Zhang X."/>
            <person name="Sun H."/>
            <person name="Wang H."/>
        </authorList>
    </citation>
    <scope>NUCLEOTIDE SEQUENCE [LARGE SCALE GENOMIC DNA]</scope>
    <source>
        <strain evidence="1">TB1705</strain>
        <tissue evidence="1">Leaf</tissue>
    </source>
</reference>
<name>A0A7J7NWL2_9MAGN</name>
<dbReference type="Proteomes" id="UP000541444">
    <property type="component" value="Unassembled WGS sequence"/>
</dbReference>
<comment type="caution">
    <text evidence="1">The sequence shown here is derived from an EMBL/GenBank/DDBJ whole genome shotgun (WGS) entry which is preliminary data.</text>
</comment>
<protein>
    <submittedName>
        <fullName evidence="1">Uncharacterized protein</fullName>
    </submittedName>
</protein>
<evidence type="ECO:0000313" key="2">
    <source>
        <dbReference type="Proteomes" id="UP000541444"/>
    </source>
</evidence>
<dbReference type="AlphaFoldDB" id="A0A7J7NWL2"/>
<proteinExistence type="predicted"/>
<evidence type="ECO:0000313" key="1">
    <source>
        <dbReference type="EMBL" id="KAF6171549.1"/>
    </source>
</evidence>
<sequence>MLSIAILLHGKLHEMESRSPFKDPMDFEDISKLEAKVVILSEELEQKANEMEVMESFCDMFSLSLAGEAQPRKHRREERRLNNPFVKLDAETGVYERGEIDIQNVIEDRSMLTNPHHAVEEFSGVSSVTDRRQLLKYVTAMMVRNLRRLPALYCLVDSPTKSESSFEKGMIPAIEEEAESPKKVVPAVALFGKKGLPMDSL</sequence>
<keyword evidence="2" id="KW-1185">Reference proteome</keyword>
<gene>
    <name evidence="1" type="ORF">GIB67_018073</name>
</gene>
<accession>A0A7J7NWL2</accession>